<reference evidence="3 4" key="1">
    <citation type="submission" date="2018-08" db="EMBL/GenBank/DDBJ databases">
        <title>Aphanomyces genome sequencing and annotation.</title>
        <authorList>
            <person name="Minardi D."/>
            <person name="Oidtmann B."/>
            <person name="Van Der Giezen M."/>
            <person name="Studholme D.J."/>
        </authorList>
    </citation>
    <scope>NUCLEOTIDE SEQUENCE [LARGE SCALE GENOMIC DNA]</scope>
    <source>
        <strain evidence="2 3">Da</strain>
        <strain evidence="1 4">Sv</strain>
    </source>
</reference>
<evidence type="ECO:0000313" key="4">
    <source>
        <dbReference type="Proteomes" id="UP000285712"/>
    </source>
</evidence>
<evidence type="ECO:0000313" key="1">
    <source>
        <dbReference type="EMBL" id="RHY87850.1"/>
    </source>
</evidence>
<dbReference type="AlphaFoldDB" id="A0A3R7ASX5"/>
<dbReference type="Proteomes" id="UP000285712">
    <property type="component" value="Unassembled WGS sequence"/>
</dbReference>
<accession>A0A3R7ASX5</accession>
<evidence type="ECO:0000313" key="2">
    <source>
        <dbReference type="EMBL" id="RHZ11290.1"/>
    </source>
</evidence>
<dbReference type="EMBL" id="QUTH01005002">
    <property type="protein sequence ID" value="RHZ11290.1"/>
    <property type="molecule type" value="Genomic_DNA"/>
</dbReference>
<name>A0A3R7ASX5_APHAT</name>
<dbReference type="Proteomes" id="UP000285430">
    <property type="component" value="Unassembled WGS sequence"/>
</dbReference>
<organism evidence="1 4">
    <name type="scientific">Aphanomyces astaci</name>
    <name type="common">Crayfish plague agent</name>
    <dbReference type="NCBI Taxonomy" id="112090"/>
    <lineage>
        <taxon>Eukaryota</taxon>
        <taxon>Sar</taxon>
        <taxon>Stramenopiles</taxon>
        <taxon>Oomycota</taxon>
        <taxon>Saprolegniomycetes</taxon>
        <taxon>Saprolegniales</taxon>
        <taxon>Verrucalvaceae</taxon>
        <taxon>Aphanomyces</taxon>
    </lineage>
</organism>
<comment type="caution">
    <text evidence="1">The sequence shown here is derived from an EMBL/GenBank/DDBJ whole genome shotgun (WGS) entry which is preliminary data.</text>
</comment>
<evidence type="ECO:0000313" key="3">
    <source>
        <dbReference type="Proteomes" id="UP000285430"/>
    </source>
</evidence>
<dbReference type="EMBL" id="QUTG01004563">
    <property type="protein sequence ID" value="RHY87850.1"/>
    <property type="molecule type" value="Genomic_DNA"/>
</dbReference>
<proteinExistence type="predicted"/>
<gene>
    <name evidence="1" type="ORF">DYB35_010634</name>
    <name evidence="2" type="ORF">DYB37_010899</name>
</gene>
<dbReference type="VEuPathDB" id="FungiDB:H257_11119"/>
<sequence>MLAPSLSDTHTSRTSFFISLDQLPPPTVPLILARDLNCVFSPHFDRNQTLPPRRPHPECVAIELWLKYRHLHDCLWQTCPTPTADSTTRALRQRTHTCIRPQANSSSRFDRIYISTPIRCILRQHTSPPANAVTTTPSLPSIPPDKSLPLKGPRSDISHTFGPSIHLEQTILRYITEAARDFPPFSGIAPTGTPSPRSFIQCLLLDLRTAESPPAAAQLPIHTQAQRLHTIDAYAHQIAEINCYKHGLSMLEGTPINSFRPPVHQPLNNTVIPFILVSVLTSRHPRRPMGSSTSAHSAFLTAVTDRLTPVIRSPRIPPAVRTQ</sequence>
<protein>
    <submittedName>
        <fullName evidence="1">Uncharacterized protein</fullName>
    </submittedName>
</protein>